<comment type="catalytic activity">
    <reaction evidence="1 5">
        <text>uridine(55) in tRNA = pseudouridine(55) in tRNA</text>
        <dbReference type="Rhea" id="RHEA:42532"/>
        <dbReference type="Rhea" id="RHEA-COMP:10101"/>
        <dbReference type="Rhea" id="RHEA-COMP:10102"/>
        <dbReference type="ChEBI" id="CHEBI:65314"/>
        <dbReference type="ChEBI" id="CHEBI:65315"/>
        <dbReference type="EC" id="5.4.99.25"/>
    </reaction>
</comment>
<dbReference type="EC" id="5.4.99.25" evidence="5"/>
<accession>A0A135L317</accession>
<dbReference type="HAMAP" id="MF_01080">
    <property type="entry name" value="TruB_bact"/>
    <property type="match status" value="1"/>
</dbReference>
<proteinExistence type="inferred from homology"/>
<dbReference type="Pfam" id="PF01509">
    <property type="entry name" value="TruB_N"/>
    <property type="match status" value="1"/>
</dbReference>
<dbReference type="CDD" id="cd02573">
    <property type="entry name" value="PseudoU_synth_EcTruB"/>
    <property type="match status" value="1"/>
</dbReference>
<dbReference type="PANTHER" id="PTHR13767:SF2">
    <property type="entry name" value="PSEUDOURIDYLATE SYNTHASE TRUB1"/>
    <property type="match status" value="1"/>
</dbReference>
<evidence type="ECO:0000256" key="5">
    <source>
        <dbReference type="HAMAP-Rule" id="MF_01080"/>
    </source>
</evidence>
<feature type="active site" description="Nucleophile" evidence="5">
    <location>
        <position position="43"/>
    </location>
</feature>
<dbReference type="InterPro" id="IPR014780">
    <property type="entry name" value="tRNA_psdUridine_synth_TruB"/>
</dbReference>
<dbReference type="SUPFAM" id="SSF55120">
    <property type="entry name" value="Pseudouridine synthase"/>
    <property type="match status" value="1"/>
</dbReference>
<dbReference type="EMBL" id="LSKU01000001">
    <property type="protein sequence ID" value="KXG43428.1"/>
    <property type="molecule type" value="Genomic_DNA"/>
</dbReference>
<dbReference type="InterPro" id="IPR032819">
    <property type="entry name" value="TruB_C"/>
</dbReference>
<dbReference type="Pfam" id="PF16198">
    <property type="entry name" value="TruB_C_2"/>
    <property type="match status" value="1"/>
</dbReference>
<comment type="function">
    <text evidence="5">Responsible for synthesis of pseudouridine from uracil-55 in the psi GC loop of transfer RNAs.</text>
</comment>
<dbReference type="FunFam" id="3.30.2350.10:FF:000011">
    <property type="entry name" value="tRNA pseudouridine synthase B"/>
    <property type="match status" value="1"/>
</dbReference>
<protein>
    <recommendedName>
        <fullName evidence="5">tRNA pseudouridine synthase B</fullName>
        <ecNumber evidence="5">5.4.99.25</ecNumber>
    </recommendedName>
    <alternativeName>
        <fullName evidence="5">tRNA pseudouridine(55) synthase</fullName>
        <shortName evidence="5">Psi55 synthase</shortName>
    </alternativeName>
    <alternativeName>
        <fullName evidence="5">tRNA pseudouridylate synthase</fullName>
    </alternativeName>
    <alternativeName>
        <fullName evidence="5">tRNA-uridine isomerase</fullName>
    </alternativeName>
</protein>
<evidence type="ECO:0000256" key="2">
    <source>
        <dbReference type="ARBA" id="ARBA00005642"/>
    </source>
</evidence>
<dbReference type="AlphaFoldDB" id="A0A135L317"/>
<dbReference type="GO" id="GO:1990481">
    <property type="term" value="P:mRNA pseudouridine synthesis"/>
    <property type="evidence" value="ECO:0007669"/>
    <property type="project" value="TreeGrafter"/>
</dbReference>
<gene>
    <name evidence="5" type="primary">truB</name>
    <name evidence="8" type="ORF">U473_04925</name>
</gene>
<dbReference type="GO" id="GO:0031119">
    <property type="term" value="P:tRNA pseudouridine synthesis"/>
    <property type="evidence" value="ECO:0007669"/>
    <property type="project" value="UniProtKB-UniRule"/>
</dbReference>
<evidence type="ECO:0000259" key="6">
    <source>
        <dbReference type="Pfam" id="PF01509"/>
    </source>
</evidence>
<comment type="caution">
    <text evidence="8">The sequence shown here is derived from an EMBL/GenBank/DDBJ whole genome shotgun (WGS) entry which is preliminary data.</text>
</comment>
<dbReference type="PANTHER" id="PTHR13767">
    <property type="entry name" value="TRNA-PSEUDOURIDINE SYNTHASE"/>
    <property type="match status" value="1"/>
</dbReference>
<dbReference type="InterPro" id="IPR002501">
    <property type="entry name" value="PsdUridine_synth_N"/>
</dbReference>
<reference evidence="8 9" key="1">
    <citation type="submission" date="2016-02" db="EMBL/GenBank/DDBJ databases">
        <title>Draft Genome for Tepidibacillus decaturensis nov. sp. Strain Z9, an Anaerobic, Moderately Thermophilic and Heterotrophic Bacterium from Deep Subsurface of the Illinois Basin, USA.</title>
        <authorList>
            <person name="Dong Y."/>
            <person name="Chang J.Y."/>
            <person name="Sanford R."/>
            <person name="Fouke B.W."/>
        </authorList>
    </citation>
    <scope>NUCLEOTIDE SEQUENCE [LARGE SCALE GENOMIC DNA]</scope>
    <source>
        <strain evidence="8 9">Z9</strain>
    </source>
</reference>
<evidence type="ECO:0000256" key="3">
    <source>
        <dbReference type="ARBA" id="ARBA00022694"/>
    </source>
</evidence>
<dbReference type="Gene3D" id="3.30.2350.10">
    <property type="entry name" value="Pseudouridine synthase"/>
    <property type="match status" value="1"/>
</dbReference>
<dbReference type="RefSeq" id="WP_161937287.1">
    <property type="nucleotide sequence ID" value="NZ_LSKU01000001.1"/>
</dbReference>
<evidence type="ECO:0000313" key="9">
    <source>
        <dbReference type="Proteomes" id="UP000070352"/>
    </source>
</evidence>
<evidence type="ECO:0000256" key="4">
    <source>
        <dbReference type="ARBA" id="ARBA00023235"/>
    </source>
</evidence>
<evidence type="ECO:0000256" key="1">
    <source>
        <dbReference type="ARBA" id="ARBA00000385"/>
    </source>
</evidence>
<dbReference type="InterPro" id="IPR020103">
    <property type="entry name" value="PsdUridine_synth_cat_dom_sf"/>
</dbReference>
<keyword evidence="9" id="KW-1185">Reference proteome</keyword>
<keyword evidence="3 5" id="KW-0819">tRNA processing</keyword>
<evidence type="ECO:0000259" key="7">
    <source>
        <dbReference type="Pfam" id="PF16198"/>
    </source>
</evidence>
<sequence length="307" mass="34619">MKTNRIDGVIPILKPAGMTSHDVVAKLRRIIGTKRIGHTGTLDPEVTGVLPICIGKATRLSEYIMEQPKIYQGQLTLGKSTTTQDFTGQVIEEKKVKRITESDVQQVFQTFIGEIEQIPPMYSSVKIGGKKLYELARQGKEVDRKPRKVTIYELKIRQIDLSTEFPTIDFQVKCSKGTYVRTLCVDIGIKLGYPAHMSKLVREKSGSFTIEQSFTLEQVENYADLDQLDKIIVSMASSLPQYPSIILSENEIIYKVFNGQQIKVSSLIAYDGLVKVLNQKNDLVAIYQKKSQVLEAKPVKVFKEEEN</sequence>
<dbReference type="NCBIfam" id="TIGR00431">
    <property type="entry name" value="TruB"/>
    <property type="match status" value="1"/>
</dbReference>
<organism evidence="8 9">
    <name type="scientific">Tepidibacillus decaturensis</name>
    <dbReference type="NCBI Taxonomy" id="1413211"/>
    <lineage>
        <taxon>Bacteria</taxon>
        <taxon>Bacillati</taxon>
        <taxon>Bacillota</taxon>
        <taxon>Bacilli</taxon>
        <taxon>Bacillales</taxon>
        <taxon>Bacillaceae</taxon>
        <taxon>Tepidibacillus</taxon>
    </lineage>
</organism>
<dbReference type="Proteomes" id="UP000070352">
    <property type="component" value="Unassembled WGS sequence"/>
</dbReference>
<dbReference type="OrthoDB" id="9802309at2"/>
<dbReference type="GO" id="GO:0003723">
    <property type="term" value="F:RNA binding"/>
    <property type="evidence" value="ECO:0007669"/>
    <property type="project" value="InterPro"/>
</dbReference>
<feature type="domain" description="tRNA pseudouridylate synthase B C-terminal" evidence="7">
    <location>
        <begin position="181"/>
        <end position="238"/>
    </location>
</feature>
<name>A0A135L317_9BACI</name>
<dbReference type="GO" id="GO:0160148">
    <property type="term" value="F:tRNA pseudouridine(55) synthase activity"/>
    <property type="evidence" value="ECO:0007669"/>
    <property type="project" value="UniProtKB-EC"/>
</dbReference>
<keyword evidence="4 5" id="KW-0413">Isomerase</keyword>
<feature type="domain" description="Pseudouridine synthase II N-terminal" evidence="6">
    <location>
        <begin position="28"/>
        <end position="180"/>
    </location>
</feature>
<dbReference type="STRING" id="1413211.U473_04925"/>
<evidence type="ECO:0000313" key="8">
    <source>
        <dbReference type="EMBL" id="KXG43428.1"/>
    </source>
</evidence>
<comment type="similarity">
    <text evidence="2 5">Belongs to the pseudouridine synthase TruB family. Type 1 subfamily.</text>
</comment>